<sequence length="154" mass="16329">MKRIYALPLLALISACSKDSTPDPAPNPPTDAHTAWVEYAMLGLESVAPVASLDLSATSGLDWQQAMQTPDPYAKGTTSKTLTYKDAQTLVVTLTVPTKPATVNKDTFLGAQLVVDGKVQGEVIMDKTFLANPGNYKSGVGATMTLTVNTKDIK</sequence>
<comment type="caution">
    <text evidence="1">The sequence shown here is derived from an EMBL/GenBank/DDBJ whole genome shotgun (WGS) entry which is preliminary data.</text>
</comment>
<dbReference type="RefSeq" id="WP_226180044.1">
    <property type="nucleotide sequence ID" value="NZ_JAJADR010000011.1"/>
</dbReference>
<accession>A0ABS8AYA1</accession>
<name>A0ABS8AYA1_9BACT</name>
<reference evidence="1" key="1">
    <citation type="submission" date="2021-10" db="EMBL/GenBank/DDBJ databases">
        <authorList>
            <person name="Dean J.D."/>
            <person name="Kim M.K."/>
            <person name="Newey C.N."/>
            <person name="Stoker T.S."/>
            <person name="Thompson D.W."/>
            <person name="Grose J.H."/>
        </authorList>
    </citation>
    <scope>NUCLEOTIDE SEQUENCE</scope>
    <source>
        <strain evidence="1">BT178</strain>
    </source>
</reference>
<protein>
    <recommendedName>
        <fullName evidence="3">Lipid/polyisoprenoid-binding YceI-like domain-containing protein</fullName>
    </recommendedName>
</protein>
<dbReference type="PROSITE" id="PS51257">
    <property type="entry name" value="PROKAR_LIPOPROTEIN"/>
    <property type="match status" value="1"/>
</dbReference>
<keyword evidence="2" id="KW-1185">Reference proteome</keyword>
<evidence type="ECO:0000313" key="2">
    <source>
        <dbReference type="Proteomes" id="UP001165296"/>
    </source>
</evidence>
<dbReference type="Proteomes" id="UP001165296">
    <property type="component" value="Unassembled WGS sequence"/>
</dbReference>
<proteinExistence type="predicted"/>
<evidence type="ECO:0000313" key="1">
    <source>
        <dbReference type="EMBL" id="MCB2410795.1"/>
    </source>
</evidence>
<organism evidence="1 2">
    <name type="scientific">Hymenobacter lucidus</name>
    <dbReference type="NCBI Taxonomy" id="2880930"/>
    <lineage>
        <taxon>Bacteria</taxon>
        <taxon>Pseudomonadati</taxon>
        <taxon>Bacteroidota</taxon>
        <taxon>Cytophagia</taxon>
        <taxon>Cytophagales</taxon>
        <taxon>Hymenobacteraceae</taxon>
        <taxon>Hymenobacter</taxon>
    </lineage>
</organism>
<dbReference type="EMBL" id="JAJADR010000011">
    <property type="protein sequence ID" value="MCB2410795.1"/>
    <property type="molecule type" value="Genomic_DNA"/>
</dbReference>
<evidence type="ECO:0008006" key="3">
    <source>
        <dbReference type="Google" id="ProtNLM"/>
    </source>
</evidence>
<gene>
    <name evidence="1" type="ORF">LGH74_22600</name>
</gene>